<dbReference type="PROSITE" id="PS50011">
    <property type="entry name" value="PROTEIN_KINASE_DOM"/>
    <property type="match status" value="1"/>
</dbReference>
<dbReference type="PANTHER" id="PTHR24346">
    <property type="entry name" value="MAP/MICROTUBULE AFFINITY-REGULATING KINASE"/>
    <property type="match status" value="1"/>
</dbReference>
<dbReference type="GO" id="GO:0000226">
    <property type="term" value="P:microtubule cytoskeleton organization"/>
    <property type="evidence" value="ECO:0007669"/>
    <property type="project" value="TreeGrafter"/>
</dbReference>
<dbReference type="PANTHER" id="PTHR24346:SF56">
    <property type="entry name" value="SERINE_THREONINE-PROTEIN KINASE MARK2"/>
    <property type="match status" value="1"/>
</dbReference>
<keyword evidence="5" id="KW-0418">Kinase</keyword>
<evidence type="ECO:0000313" key="12">
    <source>
        <dbReference type="Ensembl" id="ENSBIXP00000011542.1"/>
    </source>
</evidence>
<keyword evidence="4 9" id="KW-0547">Nucleotide-binding</keyword>
<evidence type="ECO:0000259" key="11">
    <source>
        <dbReference type="PROSITE" id="PS50011"/>
    </source>
</evidence>
<organism evidence="12 13">
    <name type="scientific">Bos indicus x Bos taurus</name>
    <name type="common">Hybrid cattle</name>
    <dbReference type="NCBI Taxonomy" id="30522"/>
    <lineage>
        <taxon>Eukaryota</taxon>
        <taxon>Metazoa</taxon>
        <taxon>Chordata</taxon>
        <taxon>Craniata</taxon>
        <taxon>Vertebrata</taxon>
        <taxon>Euteleostomi</taxon>
        <taxon>Mammalia</taxon>
        <taxon>Eutheria</taxon>
        <taxon>Laurasiatheria</taxon>
        <taxon>Artiodactyla</taxon>
        <taxon>Ruminantia</taxon>
        <taxon>Pecora</taxon>
        <taxon>Bovidae</taxon>
        <taxon>Bovinae</taxon>
        <taxon>Bos</taxon>
    </lineage>
</organism>
<keyword evidence="2 10" id="KW-0723">Serine/threonine-protein kinase</keyword>
<dbReference type="PROSITE" id="PS00107">
    <property type="entry name" value="PROTEIN_KINASE_ATP"/>
    <property type="match status" value="1"/>
</dbReference>
<name>A0A4W2CYV0_BOBOX</name>
<dbReference type="STRING" id="30522.A0A4W2CYV0"/>
<evidence type="ECO:0000256" key="9">
    <source>
        <dbReference type="PROSITE-ProRule" id="PRU10141"/>
    </source>
</evidence>
<keyword evidence="6 9" id="KW-0067">ATP-binding</keyword>
<dbReference type="Gene3D" id="1.10.510.10">
    <property type="entry name" value="Transferase(Phosphotransferase) domain 1"/>
    <property type="match status" value="1"/>
</dbReference>
<dbReference type="GO" id="GO:0005524">
    <property type="term" value="F:ATP binding"/>
    <property type="evidence" value="ECO:0007669"/>
    <property type="project" value="UniProtKB-UniRule"/>
</dbReference>
<accession>A0A4W2CYV0</accession>
<comment type="similarity">
    <text evidence="10">Belongs to the protein kinase superfamily.</text>
</comment>
<dbReference type="PROSITE" id="PS00108">
    <property type="entry name" value="PROTEIN_KINASE_ST"/>
    <property type="match status" value="1"/>
</dbReference>
<feature type="binding site" evidence="9">
    <location>
        <position position="49"/>
    </location>
    <ligand>
        <name>ATP</name>
        <dbReference type="ChEBI" id="CHEBI:30616"/>
    </ligand>
</feature>
<protein>
    <recommendedName>
        <fullName evidence="1">non-specific serine/threonine protein kinase</fullName>
        <ecNumber evidence="1">2.7.11.1</ecNumber>
    </recommendedName>
</protein>
<evidence type="ECO:0000256" key="4">
    <source>
        <dbReference type="ARBA" id="ARBA00022741"/>
    </source>
</evidence>
<evidence type="ECO:0000256" key="7">
    <source>
        <dbReference type="ARBA" id="ARBA00047899"/>
    </source>
</evidence>
<evidence type="ECO:0000256" key="2">
    <source>
        <dbReference type="ARBA" id="ARBA00022527"/>
    </source>
</evidence>
<dbReference type="SUPFAM" id="SSF56112">
    <property type="entry name" value="Protein kinase-like (PK-like)"/>
    <property type="match status" value="1"/>
</dbReference>
<evidence type="ECO:0000256" key="5">
    <source>
        <dbReference type="ARBA" id="ARBA00022777"/>
    </source>
</evidence>
<dbReference type="Pfam" id="PF00069">
    <property type="entry name" value="Pkinase"/>
    <property type="match status" value="1"/>
</dbReference>
<evidence type="ECO:0000256" key="10">
    <source>
        <dbReference type="RuleBase" id="RU000304"/>
    </source>
</evidence>
<reference evidence="12" key="3">
    <citation type="submission" date="2025-09" db="UniProtKB">
        <authorList>
            <consortium name="Ensembl"/>
        </authorList>
    </citation>
    <scope>IDENTIFICATION</scope>
</reference>
<comment type="catalytic activity">
    <reaction evidence="8">
        <text>L-seryl-[protein] + ATP = O-phospho-L-seryl-[protein] + ADP + H(+)</text>
        <dbReference type="Rhea" id="RHEA:17989"/>
        <dbReference type="Rhea" id="RHEA-COMP:9863"/>
        <dbReference type="Rhea" id="RHEA-COMP:11604"/>
        <dbReference type="ChEBI" id="CHEBI:15378"/>
        <dbReference type="ChEBI" id="CHEBI:29999"/>
        <dbReference type="ChEBI" id="CHEBI:30616"/>
        <dbReference type="ChEBI" id="CHEBI:83421"/>
        <dbReference type="ChEBI" id="CHEBI:456216"/>
        <dbReference type="EC" id="2.7.11.1"/>
    </reaction>
</comment>
<evidence type="ECO:0000256" key="8">
    <source>
        <dbReference type="ARBA" id="ARBA00048679"/>
    </source>
</evidence>
<dbReference type="InterPro" id="IPR017441">
    <property type="entry name" value="Protein_kinase_ATP_BS"/>
</dbReference>
<dbReference type="GO" id="GO:0005737">
    <property type="term" value="C:cytoplasm"/>
    <property type="evidence" value="ECO:0007669"/>
    <property type="project" value="TreeGrafter"/>
</dbReference>
<proteinExistence type="inferred from homology"/>
<dbReference type="GO" id="GO:0050321">
    <property type="term" value="F:tau-protein kinase activity"/>
    <property type="evidence" value="ECO:0007669"/>
    <property type="project" value="TreeGrafter"/>
</dbReference>
<dbReference type="Ensembl" id="ENSBIXT00000020968.1">
    <property type="protein sequence ID" value="ENSBIXP00000011542.1"/>
    <property type="gene ID" value="ENSBIXG00000016784.1"/>
</dbReference>
<dbReference type="InterPro" id="IPR008271">
    <property type="entry name" value="Ser/Thr_kinase_AS"/>
</dbReference>
<keyword evidence="13" id="KW-1185">Reference proteome</keyword>
<reference evidence="12" key="2">
    <citation type="submission" date="2025-08" db="UniProtKB">
        <authorList>
            <consortium name="Ensembl"/>
        </authorList>
    </citation>
    <scope>IDENTIFICATION</scope>
</reference>
<keyword evidence="3" id="KW-0808">Transferase</keyword>
<dbReference type="InterPro" id="IPR011009">
    <property type="entry name" value="Kinase-like_dom_sf"/>
</dbReference>
<evidence type="ECO:0000256" key="6">
    <source>
        <dbReference type="ARBA" id="ARBA00022840"/>
    </source>
</evidence>
<evidence type="ECO:0000256" key="1">
    <source>
        <dbReference type="ARBA" id="ARBA00012513"/>
    </source>
</evidence>
<evidence type="ECO:0000313" key="13">
    <source>
        <dbReference type="Proteomes" id="UP000314981"/>
    </source>
</evidence>
<evidence type="ECO:0000256" key="3">
    <source>
        <dbReference type="ARBA" id="ARBA00022679"/>
    </source>
</evidence>
<dbReference type="SMART" id="SM00220">
    <property type="entry name" value="S_TKc"/>
    <property type="match status" value="1"/>
</dbReference>
<dbReference type="Proteomes" id="UP000314981">
    <property type="component" value="Chromosome 14"/>
</dbReference>
<dbReference type="GO" id="GO:0035556">
    <property type="term" value="P:intracellular signal transduction"/>
    <property type="evidence" value="ECO:0007669"/>
    <property type="project" value="TreeGrafter"/>
</dbReference>
<comment type="catalytic activity">
    <reaction evidence="7">
        <text>L-threonyl-[protein] + ATP = O-phospho-L-threonyl-[protein] + ADP + H(+)</text>
        <dbReference type="Rhea" id="RHEA:46608"/>
        <dbReference type="Rhea" id="RHEA-COMP:11060"/>
        <dbReference type="Rhea" id="RHEA-COMP:11605"/>
        <dbReference type="ChEBI" id="CHEBI:15378"/>
        <dbReference type="ChEBI" id="CHEBI:30013"/>
        <dbReference type="ChEBI" id="CHEBI:30616"/>
        <dbReference type="ChEBI" id="CHEBI:61977"/>
        <dbReference type="ChEBI" id="CHEBI:456216"/>
        <dbReference type="EC" id="2.7.11.1"/>
    </reaction>
</comment>
<reference evidence="12 13" key="1">
    <citation type="submission" date="2018-11" db="EMBL/GenBank/DDBJ databases">
        <title>Haplotype-resolved cattle genomes.</title>
        <authorList>
            <person name="Low W.Y."/>
            <person name="Tearle R."/>
            <person name="Bickhart D.M."/>
            <person name="Rosen B.D."/>
            <person name="Koren S."/>
            <person name="Rhie A."/>
            <person name="Hiendleder S."/>
            <person name="Phillippy A.M."/>
            <person name="Smith T.P.L."/>
            <person name="Williams J.L."/>
        </authorList>
    </citation>
    <scope>NUCLEOTIDE SEQUENCE [LARGE SCALE GENOMIC DNA]</scope>
</reference>
<dbReference type="InterPro" id="IPR000719">
    <property type="entry name" value="Prot_kinase_dom"/>
</dbReference>
<dbReference type="EC" id="2.7.11.1" evidence="1"/>
<dbReference type="AlphaFoldDB" id="A0A4W2CYV0"/>
<dbReference type="FunFam" id="3.30.200.20:FF:000003">
    <property type="entry name" value="Non-specific serine/threonine protein kinase"/>
    <property type="match status" value="1"/>
</dbReference>
<sequence>STPAHAPRHTVETKRPQGLLLILDTIGEGQFAKVKLAQHVLTKEVVAIKVIQKTNQKINSLKTISHPNIVKLLEVIDTEEALFIVMEYVSGGDLSTYLEAKGRLTEGEARGLFRQLVSALQHCHQRGVVHRDLKLGNLLLDANNNAKISDFNWTVPWGMSSIPHTSVFHVAGEGIMLVISLVLHSLNKLYAPERCITLCFAFSLVREVCSHVVLGVNDLRISTIIPKSNNCCTPGQKDYYPPALTLPNIFRRVKGNF</sequence>
<dbReference type="FunFam" id="1.10.510.10:FF:000571">
    <property type="entry name" value="Maternal embryonic leucine zipper kinase"/>
    <property type="match status" value="1"/>
</dbReference>
<feature type="domain" description="Protein kinase" evidence="11">
    <location>
        <begin position="20"/>
        <end position="257"/>
    </location>
</feature>